<protein>
    <submittedName>
        <fullName evidence="2">Uncharacterized protein</fullName>
    </submittedName>
</protein>
<dbReference type="Proteomes" id="UP000299102">
    <property type="component" value="Unassembled WGS sequence"/>
</dbReference>
<reference evidence="2 3" key="1">
    <citation type="journal article" date="2019" name="Commun. Biol.">
        <title>The bagworm genome reveals a unique fibroin gene that provides high tensile strength.</title>
        <authorList>
            <person name="Kono N."/>
            <person name="Nakamura H."/>
            <person name="Ohtoshi R."/>
            <person name="Tomita M."/>
            <person name="Numata K."/>
            <person name="Arakawa K."/>
        </authorList>
    </citation>
    <scope>NUCLEOTIDE SEQUENCE [LARGE SCALE GENOMIC DNA]</scope>
</reference>
<dbReference type="AlphaFoldDB" id="A0A4C1TX06"/>
<dbReference type="EMBL" id="BGZK01000098">
    <property type="protein sequence ID" value="GBP18520.1"/>
    <property type="molecule type" value="Genomic_DNA"/>
</dbReference>
<accession>A0A4C1TX06</accession>
<keyword evidence="3" id="KW-1185">Reference proteome</keyword>
<gene>
    <name evidence="2" type="ORF">EVAR_12981_1</name>
</gene>
<organism evidence="2 3">
    <name type="scientific">Eumeta variegata</name>
    <name type="common">Bagworm moth</name>
    <name type="synonym">Eumeta japonica</name>
    <dbReference type="NCBI Taxonomy" id="151549"/>
    <lineage>
        <taxon>Eukaryota</taxon>
        <taxon>Metazoa</taxon>
        <taxon>Ecdysozoa</taxon>
        <taxon>Arthropoda</taxon>
        <taxon>Hexapoda</taxon>
        <taxon>Insecta</taxon>
        <taxon>Pterygota</taxon>
        <taxon>Neoptera</taxon>
        <taxon>Endopterygota</taxon>
        <taxon>Lepidoptera</taxon>
        <taxon>Glossata</taxon>
        <taxon>Ditrysia</taxon>
        <taxon>Tineoidea</taxon>
        <taxon>Psychidae</taxon>
        <taxon>Oiketicinae</taxon>
        <taxon>Eumeta</taxon>
    </lineage>
</organism>
<evidence type="ECO:0000313" key="2">
    <source>
        <dbReference type="EMBL" id="GBP18520.1"/>
    </source>
</evidence>
<proteinExistence type="predicted"/>
<comment type="caution">
    <text evidence="2">The sequence shown here is derived from an EMBL/GenBank/DDBJ whole genome shotgun (WGS) entry which is preliminary data.</text>
</comment>
<name>A0A4C1TX06_EUMVA</name>
<feature type="region of interest" description="Disordered" evidence="1">
    <location>
        <begin position="35"/>
        <end position="72"/>
    </location>
</feature>
<sequence length="72" mass="7818">MTGTSPTISKLSDVFLTQLKSHVLRLESYPIEPSVVDTDVAPGDDGRHQAPVHIRRACDRGSERLDSGTAQT</sequence>
<feature type="compositionally biased region" description="Basic and acidic residues" evidence="1">
    <location>
        <begin position="56"/>
        <end position="66"/>
    </location>
</feature>
<evidence type="ECO:0000256" key="1">
    <source>
        <dbReference type="SAM" id="MobiDB-lite"/>
    </source>
</evidence>
<evidence type="ECO:0000313" key="3">
    <source>
        <dbReference type="Proteomes" id="UP000299102"/>
    </source>
</evidence>